<evidence type="ECO:0000256" key="5">
    <source>
        <dbReference type="ARBA" id="ARBA00023136"/>
    </source>
</evidence>
<dbReference type="AlphaFoldDB" id="A0A2T0UEB5"/>
<keyword evidence="2" id="KW-1003">Cell membrane</keyword>
<evidence type="ECO:0000256" key="2">
    <source>
        <dbReference type="ARBA" id="ARBA00022475"/>
    </source>
</evidence>
<evidence type="ECO:0000256" key="3">
    <source>
        <dbReference type="ARBA" id="ARBA00022692"/>
    </source>
</evidence>
<evidence type="ECO:0000256" key="4">
    <source>
        <dbReference type="ARBA" id="ARBA00022989"/>
    </source>
</evidence>
<gene>
    <name evidence="7" type="ORF">BCF74_1192</name>
</gene>
<proteinExistence type="predicted"/>
<dbReference type="PANTHER" id="PTHR23513:SF11">
    <property type="entry name" value="STAPHYLOFERRIN A TRANSPORTER"/>
    <property type="match status" value="1"/>
</dbReference>
<feature type="transmembrane region" description="Helical" evidence="6">
    <location>
        <begin position="80"/>
        <end position="100"/>
    </location>
</feature>
<feature type="transmembrane region" description="Helical" evidence="6">
    <location>
        <begin position="47"/>
        <end position="68"/>
    </location>
</feature>
<feature type="transmembrane region" description="Helical" evidence="6">
    <location>
        <begin position="276"/>
        <end position="293"/>
    </location>
</feature>
<keyword evidence="8" id="KW-1185">Reference proteome</keyword>
<dbReference type="InterPro" id="IPR036259">
    <property type="entry name" value="MFS_trans_sf"/>
</dbReference>
<reference evidence="7 8" key="1">
    <citation type="submission" date="2018-03" db="EMBL/GenBank/DDBJ databases">
        <title>Genomic Encyclopedia of Archaeal and Bacterial Type Strains, Phase II (KMG-II): from individual species to whole genera.</title>
        <authorList>
            <person name="Goeker M."/>
        </authorList>
    </citation>
    <scope>NUCLEOTIDE SEQUENCE [LARGE SCALE GENOMIC DNA]</scope>
    <source>
        <strain evidence="7 8">ATCC BAA-1496</strain>
    </source>
</reference>
<keyword evidence="3 6" id="KW-0812">Transmembrane</keyword>
<dbReference type="Gene3D" id="1.20.1250.20">
    <property type="entry name" value="MFS general substrate transporter like domains"/>
    <property type="match status" value="1"/>
</dbReference>
<organism evidence="7 8">
    <name type="scientific">Knoellia remsis</name>
    <dbReference type="NCBI Taxonomy" id="407159"/>
    <lineage>
        <taxon>Bacteria</taxon>
        <taxon>Bacillati</taxon>
        <taxon>Actinomycetota</taxon>
        <taxon>Actinomycetes</taxon>
        <taxon>Micrococcales</taxon>
        <taxon>Intrasporangiaceae</taxon>
        <taxon>Knoellia</taxon>
    </lineage>
</organism>
<dbReference type="SUPFAM" id="SSF103473">
    <property type="entry name" value="MFS general substrate transporter"/>
    <property type="match status" value="1"/>
</dbReference>
<feature type="transmembrane region" description="Helical" evidence="6">
    <location>
        <begin position="106"/>
        <end position="130"/>
    </location>
</feature>
<dbReference type="Proteomes" id="UP000237822">
    <property type="component" value="Unassembled WGS sequence"/>
</dbReference>
<evidence type="ECO:0000256" key="6">
    <source>
        <dbReference type="SAM" id="Phobius"/>
    </source>
</evidence>
<sequence>MRVTSYSTLLRHREFRALFVSFAALIAATSLGGLALATLVNDETSSPLLTALSLFGPALATVVGASTAMSAADTGRPRRALLALTLLAAAIMLVQTVPGLPVLVRLALAMVLGLVLSVAGGIRLGLLAEVVPEQAYALARSLMNVATGAMQIAGLGGAALLLAVMTPRQLFFLTVLLLIVSAVPVLGVRRSSARPVDRPSLRQTLRVNAWLIRQRRLRPVLLNLWVPNGLIVGCEALFVPYAGQGAGVLFAAGALGMLAGDLTMGRLVTREQRRRLTSWMRVVLAVPFLAFALDPALPVAAGLVLVATVGYSGTLALQERLLALTPAAVRGQVQGVESSGRMTMQGVGAIVAGSLAEVVPVSIAMAICAAASLLLTLSTLRPLARELRSPVPMPGAFR</sequence>
<feature type="transmembrane region" description="Helical" evidence="6">
    <location>
        <begin position="245"/>
        <end position="264"/>
    </location>
</feature>
<protein>
    <submittedName>
        <fullName evidence="7">Putative MFS family arabinose efflux permease</fullName>
    </submittedName>
</protein>
<keyword evidence="4 6" id="KW-1133">Transmembrane helix</keyword>
<dbReference type="GO" id="GO:0005886">
    <property type="term" value="C:plasma membrane"/>
    <property type="evidence" value="ECO:0007669"/>
    <property type="project" value="UniProtKB-SubCell"/>
</dbReference>
<evidence type="ECO:0000313" key="8">
    <source>
        <dbReference type="Proteomes" id="UP000237822"/>
    </source>
</evidence>
<evidence type="ECO:0000313" key="7">
    <source>
        <dbReference type="EMBL" id="PRY56285.1"/>
    </source>
</evidence>
<feature type="transmembrane region" description="Helical" evidence="6">
    <location>
        <begin position="142"/>
        <end position="164"/>
    </location>
</feature>
<evidence type="ECO:0000256" key="1">
    <source>
        <dbReference type="ARBA" id="ARBA00004651"/>
    </source>
</evidence>
<comment type="caution">
    <text evidence="7">The sequence shown here is derived from an EMBL/GenBank/DDBJ whole genome shotgun (WGS) entry which is preliminary data.</text>
</comment>
<dbReference type="PANTHER" id="PTHR23513">
    <property type="entry name" value="INTEGRAL MEMBRANE EFFLUX PROTEIN-RELATED"/>
    <property type="match status" value="1"/>
</dbReference>
<keyword evidence="5 6" id="KW-0472">Membrane</keyword>
<feature type="transmembrane region" description="Helical" evidence="6">
    <location>
        <begin position="347"/>
        <end position="375"/>
    </location>
</feature>
<dbReference type="EMBL" id="PVTI01000019">
    <property type="protein sequence ID" value="PRY56285.1"/>
    <property type="molecule type" value="Genomic_DNA"/>
</dbReference>
<comment type="subcellular location">
    <subcellularLocation>
        <location evidence="1">Cell membrane</location>
        <topology evidence="1">Multi-pass membrane protein</topology>
    </subcellularLocation>
</comment>
<feature type="transmembrane region" description="Helical" evidence="6">
    <location>
        <begin position="170"/>
        <end position="188"/>
    </location>
</feature>
<feature type="transmembrane region" description="Helical" evidence="6">
    <location>
        <begin position="220"/>
        <end position="239"/>
    </location>
</feature>
<accession>A0A2T0UEB5</accession>
<name>A0A2T0UEB5_9MICO</name>